<accession>A0A4U3A0P2</accession>
<proteinExistence type="predicted"/>
<name>A0A4U3A0P2_BACMY</name>
<reference evidence="2 3" key="1">
    <citation type="journal article" date="2019" name="Environ. Microbiol.">
        <title>An active ?-lactamase is a part of an orchestrated cell wall stress resistance network of Bacillus subtilis and related rhizosphere species.</title>
        <authorList>
            <person name="Bucher T."/>
            <person name="Keren-Paz A."/>
            <person name="Hausser J."/>
            <person name="Olender T."/>
            <person name="Cytryn E."/>
            <person name="Kolodkin-Gal I."/>
        </authorList>
    </citation>
    <scope>NUCLEOTIDE SEQUENCE [LARGE SCALE GENOMIC DNA]</scope>
    <source>
        <strain evidence="2 3">I186</strain>
    </source>
</reference>
<keyword evidence="1" id="KW-0472">Membrane</keyword>
<dbReference type="EMBL" id="SZOD01000938">
    <property type="protein sequence ID" value="TKI80290.1"/>
    <property type="molecule type" value="Genomic_DNA"/>
</dbReference>
<comment type="caution">
    <text evidence="2">The sequence shown here is derived from an EMBL/GenBank/DDBJ whole genome shotgun (WGS) entry which is preliminary data.</text>
</comment>
<sequence>MTNDAKLRKSDYVIVMAIIIMYSLIGHVLNLDILKVMAIQQNGFSISFVGIAICYIIARLLFFSIRKFKNDK</sequence>
<evidence type="ECO:0000256" key="1">
    <source>
        <dbReference type="SAM" id="Phobius"/>
    </source>
</evidence>
<feature type="transmembrane region" description="Helical" evidence="1">
    <location>
        <begin position="12"/>
        <end position="31"/>
    </location>
</feature>
<gene>
    <name evidence="2" type="ORF">FC701_28855</name>
</gene>
<dbReference type="Proteomes" id="UP000305524">
    <property type="component" value="Unassembled WGS sequence"/>
</dbReference>
<keyword evidence="1" id="KW-0812">Transmembrane</keyword>
<feature type="transmembrane region" description="Helical" evidence="1">
    <location>
        <begin position="43"/>
        <end position="62"/>
    </location>
</feature>
<dbReference type="AlphaFoldDB" id="A0A4U3A0P2"/>
<evidence type="ECO:0000313" key="3">
    <source>
        <dbReference type="Proteomes" id="UP000305524"/>
    </source>
</evidence>
<evidence type="ECO:0000313" key="2">
    <source>
        <dbReference type="EMBL" id="TKI80290.1"/>
    </source>
</evidence>
<keyword evidence="1" id="KW-1133">Transmembrane helix</keyword>
<dbReference type="RefSeq" id="WP_137059153.1">
    <property type="nucleotide sequence ID" value="NZ_SZOD01000938.1"/>
</dbReference>
<protein>
    <submittedName>
        <fullName evidence="2">Uncharacterized protein</fullName>
    </submittedName>
</protein>
<organism evidence="2 3">
    <name type="scientific">Bacillus mycoides</name>
    <dbReference type="NCBI Taxonomy" id="1405"/>
    <lineage>
        <taxon>Bacteria</taxon>
        <taxon>Bacillati</taxon>
        <taxon>Bacillota</taxon>
        <taxon>Bacilli</taxon>
        <taxon>Bacillales</taxon>
        <taxon>Bacillaceae</taxon>
        <taxon>Bacillus</taxon>
        <taxon>Bacillus cereus group</taxon>
    </lineage>
</organism>